<dbReference type="Pfam" id="PF21836">
    <property type="entry name" value="DUF6895"/>
    <property type="match status" value="1"/>
</dbReference>
<dbReference type="RefSeq" id="WP_059205710.1">
    <property type="nucleotide sequence ID" value="NZ_KQ948658.1"/>
</dbReference>
<dbReference type="AlphaFoldDB" id="A0A101SDQ6"/>
<evidence type="ECO:0000259" key="1">
    <source>
        <dbReference type="Pfam" id="PF21836"/>
    </source>
</evidence>
<dbReference type="STRING" id="58343.AQJ46_13065"/>
<dbReference type="Proteomes" id="UP000053669">
    <property type="component" value="Unassembled WGS sequence"/>
</dbReference>
<gene>
    <name evidence="2" type="ORF">AQJ46_13065</name>
</gene>
<evidence type="ECO:0000313" key="3">
    <source>
        <dbReference type="Proteomes" id="UP000053669"/>
    </source>
</evidence>
<sequence>MTAQEVAATREVRALGAAALAWVSAHREGFALGDDALAEHGNVNTTWKPLGELAQVCVCVRRHTDPADPLHVLASDLLSFAWQQTERGALFVELQRLEPFATYPLEIYAAFASAGLRHAGYESASATVAGTRGWHLTEQEPNRRMSVLNSERRSGLPEHEDMPRALRRTWLAGLPEPWTFELAAGYTLTHVIFHLTDWGLTPRAVPPPVAAYLRHWLAPWLDTCLEDEQWDLSCELLAVASSLPGPPDLALFQEAWARLSVAQNDSGAVPEVGGRGSRTTAPDFIDCYHSTLMTVFAAVLTVNRLREAAAEAEAAVADGQGVPG</sequence>
<proteinExistence type="predicted"/>
<dbReference type="InterPro" id="IPR054190">
    <property type="entry name" value="DUF6895"/>
</dbReference>
<dbReference type="EMBL" id="LMWU01000013">
    <property type="protein sequence ID" value="KUN72384.1"/>
    <property type="molecule type" value="Genomic_DNA"/>
</dbReference>
<evidence type="ECO:0000313" key="2">
    <source>
        <dbReference type="EMBL" id="KUN72384.1"/>
    </source>
</evidence>
<accession>A0A101SDQ6</accession>
<comment type="caution">
    <text evidence="2">The sequence shown here is derived from an EMBL/GenBank/DDBJ whole genome shotgun (WGS) entry which is preliminary data.</text>
</comment>
<feature type="domain" description="DUF6895" evidence="1">
    <location>
        <begin position="17"/>
        <end position="298"/>
    </location>
</feature>
<organism evidence="2 3">
    <name type="scientific">Streptomyces canus</name>
    <dbReference type="NCBI Taxonomy" id="58343"/>
    <lineage>
        <taxon>Bacteria</taxon>
        <taxon>Bacillati</taxon>
        <taxon>Actinomycetota</taxon>
        <taxon>Actinomycetes</taxon>
        <taxon>Kitasatosporales</taxon>
        <taxon>Streptomycetaceae</taxon>
        <taxon>Streptomyces</taxon>
        <taxon>Streptomyces aurantiacus group</taxon>
    </lineage>
</organism>
<name>A0A101SDQ6_9ACTN</name>
<protein>
    <recommendedName>
        <fullName evidence="1">DUF6895 domain-containing protein</fullName>
    </recommendedName>
</protein>
<reference evidence="2 3" key="1">
    <citation type="submission" date="2015-10" db="EMBL/GenBank/DDBJ databases">
        <title>Draft genome sequence of Streptomyces canus DSM 40017, type strain for the species Streptomyces canus.</title>
        <authorList>
            <person name="Ruckert C."/>
            <person name="Winkler A."/>
            <person name="Kalinowski J."/>
            <person name="Kampfer P."/>
            <person name="Glaeser S."/>
        </authorList>
    </citation>
    <scope>NUCLEOTIDE SEQUENCE [LARGE SCALE GENOMIC DNA]</scope>
    <source>
        <strain evidence="2 3">DSM 40017</strain>
    </source>
</reference>